<keyword evidence="3" id="KW-0560">Oxidoreductase</keyword>
<feature type="domain" description="NADPH-dependent FMN reductase-like" evidence="4">
    <location>
        <begin position="2"/>
        <end position="153"/>
    </location>
</feature>
<dbReference type="EMBL" id="DVLP01000373">
    <property type="protein sequence ID" value="HIT76442.1"/>
    <property type="molecule type" value="Genomic_DNA"/>
</dbReference>
<evidence type="ECO:0000256" key="2">
    <source>
        <dbReference type="ARBA" id="ARBA00022643"/>
    </source>
</evidence>
<dbReference type="NCBIfam" id="TIGR04037">
    <property type="entry name" value="LLM_duo_CE1759"/>
    <property type="match status" value="1"/>
</dbReference>
<dbReference type="Proteomes" id="UP000886842">
    <property type="component" value="Unassembled WGS sequence"/>
</dbReference>
<evidence type="ECO:0000256" key="3">
    <source>
        <dbReference type="ARBA" id="ARBA00023002"/>
    </source>
</evidence>
<dbReference type="Gene3D" id="3.40.50.360">
    <property type="match status" value="1"/>
</dbReference>
<organism evidence="5 6">
    <name type="scientific">Candidatus Avipropionibacterium avicola</name>
    <dbReference type="NCBI Taxonomy" id="2840701"/>
    <lineage>
        <taxon>Bacteria</taxon>
        <taxon>Bacillati</taxon>
        <taxon>Actinomycetota</taxon>
        <taxon>Actinomycetes</taxon>
        <taxon>Propionibacteriales</taxon>
        <taxon>Propionibacteriaceae</taxon>
        <taxon>Propionibacteriaceae incertae sedis</taxon>
        <taxon>Candidatus Avipropionibacterium</taxon>
    </lineage>
</organism>
<comment type="caution">
    <text evidence="5">The sequence shown here is derived from an EMBL/GenBank/DDBJ whole genome shotgun (WGS) entry which is preliminary data.</text>
</comment>
<accession>A0A9D1KP37</accession>
<dbReference type="InterPro" id="IPR023932">
    <property type="entry name" value="CE1759_FMN_reduct"/>
</dbReference>
<dbReference type="SUPFAM" id="SSF52218">
    <property type="entry name" value="Flavoproteins"/>
    <property type="match status" value="1"/>
</dbReference>
<dbReference type="InterPro" id="IPR051814">
    <property type="entry name" value="NAD(P)H-dep_FMN_reductase"/>
</dbReference>
<gene>
    <name evidence="5" type="ORF">IAA98_12730</name>
</gene>
<proteinExistence type="predicted"/>
<dbReference type="PANTHER" id="PTHR43408:SF2">
    <property type="entry name" value="FMN REDUCTASE (NADPH)"/>
    <property type="match status" value="1"/>
</dbReference>
<name>A0A9D1KP37_9ACTN</name>
<evidence type="ECO:0000256" key="1">
    <source>
        <dbReference type="ARBA" id="ARBA00022630"/>
    </source>
</evidence>
<dbReference type="GO" id="GO:0016491">
    <property type="term" value="F:oxidoreductase activity"/>
    <property type="evidence" value="ECO:0007669"/>
    <property type="project" value="UniProtKB-KW"/>
</dbReference>
<keyword evidence="1" id="KW-0285">Flavoprotein</keyword>
<dbReference type="Pfam" id="PF03358">
    <property type="entry name" value="FMN_red"/>
    <property type="match status" value="1"/>
</dbReference>
<keyword evidence="2" id="KW-0288">FMN</keyword>
<dbReference type="AlphaFoldDB" id="A0A9D1KP37"/>
<protein>
    <submittedName>
        <fullName evidence="5">NAD(P)H-dependent oxidoreductase</fullName>
    </submittedName>
</protein>
<evidence type="ECO:0000313" key="5">
    <source>
        <dbReference type="EMBL" id="HIT76442.1"/>
    </source>
</evidence>
<dbReference type="InterPro" id="IPR005025">
    <property type="entry name" value="FMN_Rdtase-like_dom"/>
</dbReference>
<sequence>MTRIVVISGGLGQPSSSRLLGDRLAEAVRTQLAERDRQAEIEVVELRELATDIAQNLVTAVESTALAKAKVAVTGADALLLVSPVFNAAPAGLVKSFLDLFTADDLGGMPILLAATGGTARHSLVIDHGLRPITAYLRMWAMPTGVFVATEEWGATGGPTDRIARAAGELADFLARAPRREVVDPYADVVPFSQLLAR</sequence>
<reference evidence="5" key="2">
    <citation type="journal article" date="2021" name="PeerJ">
        <title>Extensive microbial diversity within the chicken gut microbiome revealed by metagenomics and culture.</title>
        <authorList>
            <person name="Gilroy R."/>
            <person name="Ravi A."/>
            <person name="Getino M."/>
            <person name="Pursley I."/>
            <person name="Horton D.L."/>
            <person name="Alikhan N.F."/>
            <person name="Baker D."/>
            <person name="Gharbi K."/>
            <person name="Hall N."/>
            <person name="Watson M."/>
            <person name="Adriaenssens E.M."/>
            <person name="Foster-Nyarko E."/>
            <person name="Jarju S."/>
            <person name="Secka A."/>
            <person name="Antonio M."/>
            <person name="Oren A."/>
            <person name="Chaudhuri R.R."/>
            <person name="La Ragione R."/>
            <person name="Hildebrand F."/>
            <person name="Pallen M.J."/>
        </authorList>
    </citation>
    <scope>NUCLEOTIDE SEQUENCE</scope>
    <source>
        <strain evidence="5">ChiGjej1B1-24693</strain>
    </source>
</reference>
<evidence type="ECO:0000313" key="6">
    <source>
        <dbReference type="Proteomes" id="UP000886842"/>
    </source>
</evidence>
<evidence type="ECO:0000259" key="4">
    <source>
        <dbReference type="Pfam" id="PF03358"/>
    </source>
</evidence>
<reference evidence="5" key="1">
    <citation type="submission" date="2020-10" db="EMBL/GenBank/DDBJ databases">
        <authorList>
            <person name="Gilroy R."/>
        </authorList>
    </citation>
    <scope>NUCLEOTIDE SEQUENCE</scope>
    <source>
        <strain evidence="5">ChiGjej1B1-24693</strain>
    </source>
</reference>
<dbReference type="InterPro" id="IPR029039">
    <property type="entry name" value="Flavoprotein-like_sf"/>
</dbReference>
<dbReference type="PANTHER" id="PTHR43408">
    <property type="entry name" value="FMN REDUCTASE (NADPH)"/>
    <property type="match status" value="1"/>
</dbReference>